<protein>
    <submittedName>
        <fullName evidence="1">Myo-inositol-1(Or 4)-monophosphatase</fullName>
    </submittedName>
</protein>
<keyword evidence="2" id="KW-1185">Reference proteome</keyword>
<dbReference type="InterPro" id="IPR000760">
    <property type="entry name" value="Inositol_monophosphatase-like"/>
</dbReference>
<reference evidence="1 2" key="1">
    <citation type="submission" date="2016-10" db="EMBL/GenBank/DDBJ databases">
        <authorList>
            <person name="de Groot N.N."/>
        </authorList>
    </citation>
    <scope>NUCLEOTIDE SEQUENCE [LARGE SCALE GENOMIC DNA]</scope>
    <source>
        <strain evidence="1 2">B7-7</strain>
    </source>
</reference>
<accession>A0A1H8ZQ00</accession>
<dbReference type="Proteomes" id="UP000199496">
    <property type="component" value="Unassembled WGS sequence"/>
</dbReference>
<gene>
    <name evidence="1" type="ORF">SAMN05421693_1034</name>
</gene>
<evidence type="ECO:0000313" key="1">
    <source>
        <dbReference type="EMBL" id="SEP66455.1"/>
    </source>
</evidence>
<sequence length="52" mass="5282">MAAGVLMVQEAGGLVSDLKGGPDYLATGNVVAAGPKVFKGMLQRLNPVVNRA</sequence>
<proteinExistence type="predicted"/>
<dbReference type="AlphaFoldDB" id="A0A1H8ZQ00"/>
<dbReference type="Pfam" id="PF00459">
    <property type="entry name" value="Inositol_P"/>
    <property type="match status" value="1"/>
</dbReference>
<name>A0A1H8ZQ00_9GAMM</name>
<dbReference type="SUPFAM" id="SSF56655">
    <property type="entry name" value="Carbohydrate phosphatase"/>
    <property type="match status" value="1"/>
</dbReference>
<dbReference type="Gene3D" id="3.40.190.80">
    <property type="match status" value="1"/>
</dbReference>
<evidence type="ECO:0000313" key="2">
    <source>
        <dbReference type="Proteomes" id="UP000199496"/>
    </source>
</evidence>
<dbReference type="STRING" id="867345.SAMN05421693_1034"/>
<dbReference type="EMBL" id="FOFO01000003">
    <property type="protein sequence ID" value="SEP66455.1"/>
    <property type="molecule type" value="Genomic_DNA"/>
</dbReference>
<organism evidence="1 2">
    <name type="scientific">Ectothiorhodospira magna</name>
    <dbReference type="NCBI Taxonomy" id="867345"/>
    <lineage>
        <taxon>Bacteria</taxon>
        <taxon>Pseudomonadati</taxon>
        <taxon>Pseudomonadota</taxon>
        <taxon>Gammaproteobacteria</taxon>
        <taxon>Chromatiales</taxon>
        <taxon>Ectothiorhodospiraceae</taxon>
        <taxon>Ectothiorhodospira</taxon>
    </lineage>
</organism>